<dbReference type="AlphaFoldDB" id="A0A068SEE4"/>
<comment type="caution">
    <text evidence="3">The sequence shown here is derived from an EMBL/GenBank/DDBJ whole genome shotgun (WGS) entry which is preliminary data.</text>
</comment>
<dbReference type="Pfam" id="PF25482">
    <property type="entry name" value="DUF7905"/>
    <property type="match status" value="1"/>
</dbReference>
<dbReference type="STRING" id="1263082.A0A068SEE4"/>
<sequence>MSIVPDIAPEVPYDEDSEDEQEESWRDPTILPDRHALRLAQGRELDRVDFDMHQAEGPDQMPVDCWMLPPEHSLTDVLGEKRFKLDEIRRDTSASLKYNASKHQVDIWGEKASVQRAKQHLDLIVARLNEKAEANRRRTKKWGKPERELTPREKRRVDRKAAQQAEQRSYQGYPDAPQPYNAIVPLPSDDVPLTKLLGTRDAFLNQIRASCKCWMYVDKNKDNTVRIAGQEEDRVIMAATRMRNWYLLNVPRSTHSLYRGAVLHLMKQPRNYMLVKYRKLPQGFVTYRYATGSAQQMMLSDHRLLESINIGRYDESRIDSGAGEDSTNLIDLDDPITSDTPSATKEEDTNSNLPESLQHMDDDNAKRIRHALEYGLESIRLFDWEIRMKLRFGQVCLINYRRIDDTIQVDKLALKTFNNPKFHMELAPCVGRTMDDMRGLFEYMNQHATEFNGSPQTSFVIEAKQYLTFTAKQSPPSHRSRREISAPTPPPNDDNMTLTTTICNFTNERRVGLWNTLTDCRDHITVNCADLESEYSWDLKLQTARRLLSDNMDSPHGKFVDSLRLNGTTGRMNLLAKSPDYTPMLVTQKTKWLYEYEEKWIIEIIRDEIWDLELMDIPEKRQEFHIDLSDQEPHRVLYKVSARREEWTDRFADNLGLEIGQAPYWTPRDFLATETESAQKIMNMAQKISSILSSEVPQYWNTLM</sequence>
<feature type="region of interest" description="Disordered" evidence="1">
    <location>
        <begin position="316"/>
        <end position="358"/>
    </location>
</feature>
<dbReference type="OrthoDB" id="4739136at2759"/>
<dbReference type="EMBL" id="CBTN010000104">
    <property type="protein sequence ID" value="CDH60728.1"/>
    <property type="molecule type" value="Genomic_DNA"/>
</dbReference>
<reference evidence="3" key="1">
    <citation type="submission" date="2013-08" db="EMBL/GenBank/DDBJ databases">
        <title>Gene expansion shapes genome architecture in the human pathogen Lichtheimia corymbifera: an evolutionary genomics analysis in the ancient terrestrial Mucorales (Mucoromycotina).</title>
        <authorList>
            <person name="Schwartze V.U."/>
            <person name="Winter S."/>
            <person name="Shelest E."/>
            <person name="Marcet-Houben M."/>
            <person name="Horn F."/>
            <person name="Wehner S."/>
            <person name="Hoffmann K."/>
            <person name="Riege K."/>
            <person name="Sammeth M."/>
            <person name="Nowrousian M."/>
            <person name="Valiante V."/>
            <person name="Linde J."/>
            <person name="Jacobsen I.D."/>
            <person name="Marz M."/>
            <person name="Brakhage A.A."/>
            <person name="Gabaldon T."/>
            <person name="Bocker S."/>
            <person name="Voigt K."/>
        </authorList>
    </citation>
    <scope>NUCLEOTIDE SEQUENCE [LARGE SCALE GENOMIC DNA]</scope>
    <source>
        <strain evidence="3">FSU 9682</strain>
    </source>
</reference>
<feature type="compositionally biased region" description="Acidic residues" evidence="1">
    <location>
        <begin position="12"/>
        <end position="22"/>
    </location>
</feature>
<evidence type="ECO:0000313" key="3">
    <source>
        <dbReference type="EMBL" id="CDH60728.1"/>
    </source>
</evidence>
<feature type="region of interest" description="Disordered" evidence="1">
    <location>
        <begin position="134"/>
        <end position="178"/>
    </location>
</feature>
<feature type="compositionally biased region" description="Basic and acidic residues" evidence="1">
    <location>
        <begin position="143"/>
        <end position="161"/>
    </location>
</feature>
<name>A0A068SEE4_9FUNG</name>
<protein>
    <recommendedName>
        <fullName evidence="2">DUF7905 domain-containing protein</fullName>
    </recommendedName>
</protein>
<dbReference type="Proteomes" id="UP000027586">
    <property type="component" value="Unassembled WGS sequence"/>
</dbReference>
<evidence type="ECO:0000256" key="1">
    <source>
        <dbReference type="SAM" id="MobiDB-lite"/>
    </source>
</evidence>
<dbReference type="VEuPathDB" id="FungiDB:LCOR_11508.1"/>
<feature type="domain" description="DUF7905" evidence="2">
    <location>
        <begin position="352"/>
        <end position="676"/>
    </location>
</feature>
<organism evidence="3 4">
    <name type="scientific">Lichtheimia corymbifera JMRC:FSU:9682</name>
    <dbReference type="NCBI Taxonomy" id="1263082"/>
    <lineage>
        <taxon>Eukaryota</taxon>
        <taxon>Fungi</taxon>
        <taxon>Fungi incertae sedis</taxon>
        <taxon>Mucoromycota</taxon>
        <taxon>Mucoromycotina</taxon>
        <taxon>Mucoromycetes</taxon>
        <taxon>Mucorales</taxon>
        <taxon>Lichtheimiaceae</taxon>
        <taxon>Lichtheimia</taxon>
    </lineage>
</organism>
<feature type="region of interest" description="Disordered" evidence="1">
    <location>
        <begin position="472"/>
        <end position="497"/>
    </location>
</feature>
<gene>
    <name evidence="3" type="ORF">LCOR_11508.1</name>
</gene>
<keyword evidence="4" id="KW-1185">Reference proteome</keyword>
<accession>A0A068SEE4</accession>
<evidence type="ECO:0000259" key="2">
    <source>
        <dbReference type="Pfam" id="PF25482"/>
    </source>
</evidence>
<proteinExistence type="predicted"/>
<feature type="region of interest" description="Disordered" evidence="1">
    <location>
        <begin position="1"/>
        <end position="27"/>
    </location>
</feature>
<dbReference type="InterPro" id="IPR057227">
    <property type="entry name" value="DUF7905"/>
</dbReference>
<evidence type="ECO:0000313" key="4">
    <source>
        <dbReference type="Proteomes" id="UP000027586"/>
    </source>
</evidence>